<feature type="transmembrane region" description="Helical" evidence="11">
    <location>
        <begin position="61"/>
        <end position="85"/>
    </location>
</feature>
<dbReference type="PROSITE" id="PS51846">
    <property type="entry name" value="CNNM"/>
    <property type="match status" value="1"/>
</dbReference>
<keyword evidence="7 9" id="KW-0129">CBS domain</keyword>
<evidence type="ECO:0000256" key="8">
    <source>
        <dbReference type="ARBA" id="ARBA00023136"/>
    </source>
</evidence>
<evidence type="ECO:0000256" key="7">
    <source>
        <dbReference type="ARBA" id="ARBA00023122"/>
    </source>
</evidence>
<evidence type="ECO:0000256" key="5">
    <source>
        <dbReference type="ARBA" id="ARBA00022737"/>
    </source>
</evidence>
<feature type="transmembrane region" description="Helical" evidence="11">
    <location>
        <begin position="6"/>
        <end position="33"/>
    </location>
</feature>
<dbReference type="Pfam" id="PF01595">
    <property type="entry name" value="CNNM"/>
    <property type="match status" value="1"/>
</dbReference>
<dbReference type="SUPFAM" id="SSF54631">
    <property type="entry name" value="CBS-domain pair"/>
    <property type="match status" value="1"/>
</dbReference>
<feature type="domain" description="CNNM transmembrane" evidence="13">
    <location>
        <begin position="2"/>
        <end position="190"/>
    </location>
</feature>
<dbReference type="OrthoDB" id="9797674at2"/>
<evidence type="ECO:0000259" key="12">
    <source>
        <dbReference type="PROSITE" id="PS51371"/>
    </source>
</evidence>
<evidence type="ECO:0000256" key="6">
    <source>
        <dbReference type="ARBA" id="ARBA00022989"/>
    </source>
</evidence>
<dbReference type="PANTHER" id="PTHR22777">
    <property type="entry name" value="HEMOLYSIN-RELATED"/>
    <property type="match status" value="1"/>
</dbReference>
<evidence type="ECO:0000256" key="9">
    <source>
        <dbReference type="PROSITE-ProRule" id="PRU00703"/>
    </source>
</evidence>
<name>A0A317CPZ4_9GAMM</name>
<comment type="subcellular location">
    <subcellularLocation>
        <location evidence="1">Cell membrane</location>
        <topology evidence="1">Multi-pass membrane protein</topology>
    </subcellularLocation>
</comment>
<accession>A0A317CPZ4</accession>
<dbReference type="Proteomes" id="UP000245539">
    <property type="component" value="Unassembled WGS sequence"/>
</dbReference>
<dbReference type="AlphaFoldDB" id="A0A317CPZ4"/>
<comment type="similarity">
    <text evidence="2">Belongs to the UPF0053 family.</text>
</comment>
<dbReference type="Pfam" id="PF00571">
    <property type="entry name" value="CBS"/>
    <property type="match status" value="1"/>
</dbReference>
<feature type="transmembrane region" description="Helical" evidence="11">
    <location>
        <begin position="122"/>
        <end position="145"/>
    </location>
</feature>
<reference evidence="14 15" key="1">
    <citation type="submission" date="2018-05" db="EMBL/GenBank/DDBJ databases">
        <title>Leucothrix arctica sp. nov., isolated from Arctic seawater.</title>
        <authorList>
            <person name="Choi A."/>
            <person name="Baek K."/>
        </authorList>
    </citation>
    <scope>NUCLEOTIDE SEQUENCE [LARGE SCALE GENOMIC DNA]</scope>
    <source>
        <strain evidence="14 15">JCM 18388</strain>
    </source>
</reference>
<dbReference type="Gene3D" id="3.10.580.10">
    <property type="entry name" value="CBS-domain"/>
    <property type="match status" value="1"/>
</dbReference>
<keyword evidence="5" id="KW-0677">Repeat</keyword>
<dbReference type="GO" id="GO:0005886">
    <property type="term" value="C:plasma membrane"/>
    <property type="evidence" value="ECO:0007669"/>
    <property type="project" value="UniProtKB-SubCell"/>
</dbReference>
<evidence type="ECO:0000313" key="14">
    <source>
        <dbReference type="EMBL" id="PWR00268.1"/>
    </source>
</evidence>
<keyword evidence="3" id="KW-1003">Cell membrane</keyword>
<dbReference type="InterPro" id="IPR036318">
    <property type="entry name" value="FAD-bd_PCMH-like_sf"/>
</dbReference>
<dbReference type="SUPFAM" id="SSF56176">
    <property type="entry name" value="FAD-binding/transporter-associated domain-like"/>
    <property type="match status" value="1"/>
</dbReference>
<dbReference type="CDD" id="cd04590">
    <property type="entry name" value="CBS_pair_CorC_HlyC_assoc"/>
    <property type="match status" value="1"/>
</dbReference>
<evidence type="ECO:0000259" key="13">
    <source>
        <dbReference type="PROSITE" id="PS51846"/>
    </source>
</evidence>
<dbReference type="GO" id="GO:0050660">
    <property type="term" value="F:flavin adenine dinucleotide binding"/>
    <property type="evidence" value="ECO:0007669"/>
    <property type="project" value="InterPro"/>
</dbReference>
<dbReference type="InterPro" id="IPR005170">
    <property type="entry name" value="Transptr-assoc_dom"/>
</dbReference>
<dbReference type="InterPro" id="IPR000644">
    <property type="entry name" value="CBS_dom"/>
</dbReference>
<evidence type="ECO:0000256" key="1">
    <source>
        <dbReference type="ARBA" id="ARBA00004651"/>
    </source>
</evidence>
<organism evidence="14 15">
    <name type="scientific">Leucothrix pacifica</name>
    <dbReference type="NCBI Taxonomy" id="1247513"/>
    <lineage>
        <taxon>Bacteria</taxon>
        <taxon>Pseudomonadati</taxon>
        <taxon>Pseudomonadota</taxon>
        <taxon>Gammaproteobacteria</taxon>
        <taxon>Thiotrichales</taxon>
        <taxon>Thiotrichaceae</taxon>
        <taxon>Leucothrix</taxon>
    </lineage>
</organism>
<feature type="domain" description="CBS" evidence="12">
    <location>
        <begin position="273"/>
        <end position="332"/>
    </location>
</feature>
<keyword evidence="8 10" id="KW-0472">Membrane</keyword>
<dbReference type="Pfam" id="PF03471">
    <property type="entry name" value="CorC_HlyC"/>
    <property type="match status" value="1"/>
</dbReference>
<dbReference type="PROSITE" id="PS51371">
    <property type="entry name" value="CBS"/>
    <property type="match status" value="1"/>
</dbReference>
<evidence type="ECO:0000256" key="2">
    <source>
        <dbReference type="ARBA" id="ARBA00006337"/>
    </source>
</evidence>
<evidence type="ECO:0000256" key="10">
    <source>
        <dbReference type="PROSITE-ProRule" id="PRU01193"/>
    </source>
</evidence>
<evidence type="ECO:0000313" key="15">
    <source>
        <dbReference type="Proteomes" id="UP000245539"/>
    </source>
</evidence>
<dbReference type="PANTHER" id="PTHR22777:SF32">
    <property type="entry name" value="UPF0053 INNER MEMBRANE PROTEIN YFJD"/>
    <property type="match status" value="1"/>
</dbReference>
<gene>
    <name evidence="14" type="ORF">DKW60_02760</name>
</gene>
<protein>
    <submittedName>
        <fullName evidence="14">Magnesium/cobalt efflux protein</fullName>
    </submittedName>
</protein>
<dbReference type="EMBL" id="QGKM01000005">
    <property type="protein sequence ID" value="PWR00268.1"/>
    <property type="molecule type" value="Genomic_DNA"/>
</dbReference>
<evidence type="ECO:0000256" key="11">
    <source>
        <dbReference type="SAM" id="Phobius"/>
    </source>
</evidence>
<keyword evidence="4 10" id="KW-0812">Transmembrane</keyword>
<comment type="caution">
    <text evidence="14">The sequence shown here is derived from an EMBL/GenBank/DDBJ whole genome shotgun (WGS) entry which is preliminary data.</text>
</comment>
<dbReference type="InterPro" id="IPR046342">
    <property type="entry name" value="CBS_dom_sf"/>
</dbReference>
<proteinExistence type="inferred from homology"/>
<sequence length="425" mass="47154">MDSIPLGLLFFILFILFLLSAFFSGSETALMALNRYKLKHLAKSSRGARLAVKLLDQPDRLIGLILLGNNLVNILITQLATLIGFRIAGNLGVALATGALTFMLLIFAEVTPKTIAALKSEAIAFPAAYVYTPLLRIAYPMVWLINLLANSIVKLFGVDPKDASLESLSHEELKAVVNEAGDKIPTNHQDMLVSILDMESTTVEDIMIPRTDVSGIDILDDWNDIEEQILQTNFTRLLIYEGQLDNVLGFVNIRSLLPLLHEDRLAREDLLETIRPAYFTPAGTVLTQQLINFQSEKRRVAIVVDEYGEIQGMVTLEDILEEIVGAFSPTAFNAELIPQEDGTVWVDGSMHIREINRDLKIELPTDGPKTINGLISEHLGSIPVPGVTILVNNYPLEVRQTRNNAVKTLILYPRINRQPPSEDHG</sequence>
<evidence type="ECO:0000256" key="3">
    <source>
        <dbReference type="ARBA" id="ARBA00022475"/>
    </source>
</evidence>
<feature type="transmembrane region" description="Helical" evidence="11">
    <location>
        <begin position="91"/>
        <end position="110"/>
    </location>
</feature>
<dbReference type="InterPro" id="IPR002550">
    <property type="entry name" value="CNNM"/>
</dbReference>
<evidence type="ECO:0000256" key="4">
    <source>
        <dbReference type="ARBA" id="ARBA00022692"/>
    </source>
</evidence>
<keyword evidence="15" id="KW-1185">Reference proteome</keyword>
<dbReference type="Gene3D" id="3.30.465.10">
    <property type="match status" value="1"/>
</dbReference>
<dbReference type="InterPro" id="IPR044751">
    <property type="entry name" value="Ion_transp-like_CBS"/>
</dbReference>
<keyword evidence="6 10" id="KW-1133">Transmembrane helix</keyword>
<dbReference type="SMART" id="SM01091">
    <property type="entry name" value="CorC_HlyC"/>
    <property type="match status" value="1"/>
</dbReference>
<dbReference type="InterPro" id="IPR016169">
    <property type="entry name" value="FAD-bd_PCMH_sub2"/>
</dbReference>